<dbReference type="FunFam" id="3.10.310.20:FF:000001">
    <property type="entry name" value="Probable manganese-dependent inorganic pyrophosphatase"/>
    <property type="match status" value="1"/>
</dbReference>
<dbReference type="Gene3D" id="3.90.1640.10">
    <property type="entry name" value="inorganic pyrophosphatase (n-terminal core)"/>
    <property type="match status" value="1"/>
</dbReference>
<evidence type="ECO:0000256" key="5">
    <source>
        <dbReference type="ARBA" id="ARBA00023211"/>
    </source>
</evidence>
<dbReference type="NCBIfam" id="NF003877">
    <property type="entry name" value="PRK05427.1"/>
    <property type="match status" value="1"/>
</dbReference>
<dbReference type="GO" id="GO:0005737">
    <property type="term" value="C:cytoplasm"/>
    <property type="evidence" value="ECO:0007669"/>
    <property type="project" value="InterPro"/>
</dbReference>
<reference evidence="9 10" key="1">
    <citation type="submission" date="2018-08" db="EMBL/GenBank/DDBJ databases">
        <title>A genome reference for cultivated species of the human gut microbiota.</title>
        <authorList>
            <person name="Zou Y."/>
            <person name="Xue W."/>
            <person name="Luo G."/>
        </authorList>
    </citation>
    <scope>NUCLEOTIDE SEQUENCE [LARGE SCALE GENOMIC DNA]</scope>
    <source>
        <strain evidence="9 10">AM25-1</strain>
    </source>
</reference>
<gene>
    <name evidence="9" type="ORF">DW663_05695</name>
</gene>
<evidence type="ECO:0000256" key="2">
    <source>
        <dbReference type="ARBA" id="ARBA00012146"/>
    </source>
</evidence>
<evidence type="ECO:0000256" key="6">
    <source>
        <dbReference type="ARBA" id="ARBA00032535"/>
    </source>
</evidence>
<name>A0A414PWZ2_FUSMR</name>
<organism evidence="9 10">
    <name type="scientific">Fusobacterium mortiferum</name>
    <dbReference type="NCBI Taxonomy" id="850"/>
    <lineage>
        <taxon>Bacteria</taxon>
        <taxon>Fusobacteriati</taxon>
        <taxon>Fusobacteriota</taxon>
        <taxon>Fusobacteriia</taxon>
        <taxon>Fusobacteriales</taxon>
        <taxon>Fusobacteriaceae</taxon>
        <taxon>Fusobacterium</taxon>
    </lineage>
</organism>
<comment type="catalytic activity">
    <reaction evidence="7">
        <text>diphosphate + H2O = 2 phosphate + H(+)</text>
        <dbReference type="Rhea" id="RHEA:24576"/>
        <dbReference type="ChEBI" id="CHEBI:15377"/>
        <dbReference type="ChEBI" id="CHEBI:15378"/>
        <dbReference type="ChEBI" id="CHEBI:33019"/>
        <dbReference type="ChEBI" id="CHEBI:43474"/>
        <dbReference type="EC" id="3.6.1.1"/>
    </reaction>
</comment>
<dbReference type="SUPFAM" id="SSF64182">
    <property type="entry name" value="DHH phosphoesterases"/>
    <property type="match status" value="1"/>
</dbReference>
<dbReference type="GO" id="GO:0046872">
    <property type="term" value="F:metal ion binding"/>
    <property type="evidence" value="ECO:0007669"/>
    <property type="project" value="UniProtKB-KW"/>
</dbReference>
<dbReference type="EC" id="3.6.1.1" evidence="2"/>
<evidence type="ECO:0000256" key="3">
    <source>
        <dbReference type="ARBA" id="ARBA00022723"/>
    </source>
</evidence>
<evidence type="ECO:0000256" key="4">
    <source>
        <dbReference type="ARBA" id="ARBA00022801"/>
    </source>
</evidence>
<dbReference type="AlphaFoldDB" id="A0A414PWZ2"/>
<dbReference type="InterPro" id="IPR001667">
    <property type="entry name" value="DDH_dom"/>
</dbReference>
<evidence type="ECO:0000259" key="8">
    <source>
        <dbReference type="SMART" id="SM01131"/>
    </source>
</evidence>
<dbReference type="EMBL" id="QRHL01000006">
    <property type="protein sequence ID" value="RHF73016.1"/>
    <property type="molecule type" value="Genomic_DNA"/>
</dbReference>
<feature type="domain" description="DHHA2" evidence="8">
    <location>
        <begin position="184"/>
        <end position="310"/>
    </location>
</feature>
<dbReference type="PANTHER" id="PTHR12112">
    <property type="entry name" value="BNIP - RELATED"/>
    <property type="match status" value="1"/>
</dbReference>
<keyword evidence="4" id="KW-0378">Hydrolase</keyword>
<evidence type="ECO:0000256" key="1">
    <source>
        <dbReference type="ARBA" id="ARBA00001936"/>
    </source>
</evidence>
<comment type="caution">
    <text evidence="9">The sequence shown here is derived from an EMBL/GenBank/DDBJ whole genome shotgun (WGS) entry which is preliminary data.</text>
</comment>
<accession>A0A414PWZ2</accession>
<dbReference type="SMART" id="SM01131">
    <property type="entry name" value="DHHA2"/>
    <property type="match status" value="1"/>
</dbReference>
<dbReference type="Pfam" id="PF02833">
    <property type="entry name" value="DHHA2"/>
    <property type="match status" value="1"/>
</dbReference>
<dbReference type="InterPro" id="IPR038763">
    <property type="entry name" value="DHH_sf"/>
</dbReference>
<protein>
    <recommendedName>
        <fullName evidence="2">inorganic diphosphatase</fullName>
        <ecNumber evidence="2">3.6.1.1</ecNumber>
    </recommendedName>
    <alternativeName>
        <fullName evidence="6">Pyrophosphate phospho-hydrolase</fullName>
    </alternativeName>
</protein>
<comment type="cofactor">
    <cofactor evidence="1">
        <name>Mn(2+)</name>
        <dbReference type="ChEBI" id="CHEBI:29035"/>
    </cofactor>
</comment>
<dbReference type="FunFam" id="3.90.1640.10:FF:000001">
    <property type="entry name" value="Probable manganese-dependent inorganic pyrophosphatase"/>
    <property type="match status" value="1"/>
</dbReference>
<dbReference type="Gene3D" id="3.10.310.20">
    <property type="entry name" value="DHHA2 domain"/>
    <property type="match status" value="1"/>
</dbReference>
<keyword evidence="5" id="KW-0464">Manganese</keyword>
<sequence length="313" mass="34184">MKQILVFGHKNPDTDSICSAISFAELKNAQGVNVIPCRLGNVSKETQFALNHFGAEAPLFIENVNADENGKKEVILVDHNEKAQTADGIESAKILEVVDHHKFALTTDEPLKITADTVGCTCTLIYRLFKQAGITPSKKAAGLMMSAIISDTLLFKSPTCTPEDVEAVKELSKICGEENYEDYGMKLLIEGTSLSDKTPEEIITIDMKEFDMNGKKVAVAQVNTVDVAGLLNTQAELEAAMNSMSEKSNYDLFVLVITDIIKAGSYVLTVGTCPELVEKAFNVKLENKTAWLEGVVSRKKQVVPFMLTASQNQ</sequence>
<dbReference type="RefSeq" id="WP_005884163.1">
    <property type="nucleotide sequence ID" value="NZ_CABMMQ010000001.1"/>
</dbReference>
<dbReference type="Proteomes" id="UP000284676">
    <property type="component" value="Unassembled WGS sequence"/>
</dbReference>
<dbReference type="GeneID" id="62763134"/>
<dbReference type="InterPro" id="IPR038222">
    <property type="entry name" value="DHHA2_dom_sf"/>
</dbReference>
<keyword evidence="3" id="KW-0479">Metal-binding</keyword>
<dbReference type="GO" id="GO:0004427">
    <property type="term" value="F:inorganic diphosphate phosphatase activity"/>
    <property type="evidence" value="ECO:0007669"/>
    <property type="project" value="UniProtKB-EC"/>
</dbReference>
<dbReference type="InterPro" id="IPR004097">
    <property type="entry name" value="DHHA2"/>
</dbReference>
<dbReference type="PANTHER" id="PTHR12112:SF22">
    <property type="entry name" value="MANGANESE-DEPENDENT INORGANIC PYROPHOSPHATASE-RELATED"/>
    <property type="match status" value="1"/>
</dbReference>
<evidence type="ECO:0000313" key="9">
    <source>
        <dbReference type="EMBL" id="RHF73016.1"/>
    </source>
</evidence>
<evidence type="ECO:0000313" key="10">
    <source>
        <dbReference type="Proteomes" id="UP000284676"/>
    </source>
</evidence>
<dbReference type="Pfam" id="PF01368">
    <property type="entry name" value="DHH"/>
    <property type="match status" value="1"/>
</dbReference>
<proteinExistence type="predicted"/>
<evidence type="ECO:0000256" key="7">
    <source>
        <dbReference type="ARBA" id="ARBA00047820"/>
    </source>
</evidence>